<dbReference type="Proteomes" id="UP001341840">
    <property type="component" value="Unassembled WGS sequence"/>
</dbReference>
<protein>
    <submittedName>
        <fullName evidence="1">Uncharacterized protein</fullName>
    </submittedName>
</protein>
<sequence length="91" mass="10122">MYGLWGMGLSMNDQFTSMVGLQVGGNLQEINDSTRMSLAVDLVTSPHNPLADVIWEKVVNFWDAEMLRNHKDEMEAKLRSRSPPASGSPTI</sequence>
<dbReference type="EMBL" id="JASCZI010273593">
    <property type="protein sequence ID" value="MED6225072.1"/>
    <property type="molecule type" value="Genomic_DNA"/>
</dbReference>
<reference evidence="1 2" key="1">
    <citation type="journal article" date="2023" name="Plants (Basel)">
        <title>Bridging the Gap: Combining Genomics and Transcriptomics Approaches to Understand Stylosanthes scabra, an Orphan Legume from the Brazilian Caatinga.</title>
        <authorList>
            <person name="Ferreira-Neto J.R.C."/>
            <person name="da Silva M.D."/>
            <person name="Binneck E."/>
            <person name="de Melo N.F."/>
            <person name="da Silva R.H."/>
            <person name="de Melo A.L.T.M."/>
            <person name="Pandolfi V."/>
            <person name="Bustamante F.O."/>
            <person name="Brasileiro-Vidal A.C."/>
            <person name="Benko-Iseppon A.M."/>
        </authorList>
    </citation>
    <scope>NUCLEOTIDE SEQUENCE [LARGE SCALE GENOMIC DNA]</scope>
    <source>
        <tissue evidence="1">Leaves</tissue>
    </source>
</reference>
<accession>A0ABU6ZSU9</accession>
<comment type="caution">
    <text evidence="1">The sequence shown here is derived from an EMBL/GenBank/DDBJ whole genome shotgun (WGS) entry which is preliminary data.</text>
</comment>
<proteinExistence type="predicted"/>
<evidence type="ECO:0000313" key="2">
    <source>
        <dbReference type="Proteomes" id="UP001341840"/>
    </source>
</evidence>
<gene>
    <name evidence="1" type="ORF">PIB30_090266</name>
</gene>
<keyword evidence="2" id="KW-1185">Reference proteome</keyword>
<organism evidence="1 2">
    <name type="scientific">Stylosanthes scabra</name>
    <dbReference type="NCBI Taxonomy" id="79078"/>
    <lineage>
        <taxon>Eukaryota</taxon>
        <taxon>Viridiplantae</taxon>
        <taxon>Streptophyta</taxon>
        <taxon>Embryophyta</taxon>
        <taxon>Tracheophyta</taxon>
        <taxon>Spermatophyta</taxon>
        <taxon>Magnoliopsida</taxon>
        <taxon>eudicotyledons</taxon>
        <taxon>Gunneridae</taxon>
        <taxon>Pentapetalae</taxon>
        <taxon>rosids</taxon>
        <taxon>fabids</taxon>
        <taxon>Fabales</taxon>
        <taxon>Fabaceae</taxon>
        <taxon>Papilionoideae</taxon>
        <taxon>50 kb inversion clade</taxon>
        <taxon>dalbergioids sensu lato</taxon>
        <taxon>Dalbergieae</taxon>
        <taxon>Pterocarpus clade</taxon>
        <taxon>Stylosanthes</taxon>
    </lineage>
</organism>
<evidence type="ECO:0000313" key="1">
    <source>
        <dbReference type="EMBL" id="MED6225072.1"/>
    </source>
</evidence>
<name>A0ABU6ZSU9_9FABA</name>